<gene>
    <name evidence="5" type="ORF">HMJ28_00190</name>
</gene>
<dbReference type="PANTHER" id="PTHR42734">
    <property type="entry name" value="METAL TRANSPORT SYSTEM ATP-BINDING PROTEIN TM_0124-RELATED"/>
    <property type="match status" value="1"/>
</dbReference>
<reference evidence="5 6" key="1">
    <citation type="submission" date="2020-05" db="EMBL/GenBank/DDBJ databases">
        <title>Draft genome sequence of Clostridium cochlearium strain AGROS13 isolated from a sheep dairy farm in New Zealand.</title>
        <authorList>
            <person name="Gupta T.B."/>
            <person name="Jauregui R."/>
            <person name="Risson A.N."/>
            <person name="Brightwell G."/>
            <person name="Maclean P."/>
        </authorList>
    </citation>
    <scope>NUCLEOTIDE SEQUENCE [LARGE SCALE GENOMIC DNA]</scope>
    <source>
        <strain evidence="5 6">AGROS13</strain>
    </source>
</reference>
<dbReference type="GO" id="GO:0016887">
    <property type="term" value="F:ATP hydrolysis activity"/>
    <property type="evidence" value="ECO:0007669"/>
    <property type="project" value="InterPro"/>
</dbReference>
<evidence type="ECO:0000256" key="1">
    <source>
        <dbReference type="ARBA" id="ARBA00022448"/>
    </source>
</evidence>
<evidence type="ECO:0000259" key="4">
    <source>
        <dbReference type="PROSITE" id="PS50893"/>
    </source>
</evidence>
<dbReference type="Gene3D" id="3.40.50.300">
    <property type="entry name" value="P-loop containing nucleotide triphosphate hydrolases"/>
    <property type="match status" value="1"/>
</dbReference>
<dbReference type="PANTHER" id="PTHR42734:SF19">
    <property type="entry name" value="IRON COMPOUNDS ABC TRANSPORTER, ATP-BINDING PROTEIN"/>
    <property type="match status" value="1"/>
</dbReference>
<evidence type="ECO:0000313" key="6">
    <source>
        <dbReference type="Proteomes" id="UP000528432"/>
    </source>
</evidence>
<keyword evidence="3 5" id="KW-0067">ATP-binding</keyword>
<organism evidence="5 6">
    <name type="scientific">Clostridium cochlearium</name>
    <dbReference type="NCBI Taxonomy" id="1494"/>
    <lineage>
        <taxon>Bacteria</taxon>
        <taxon>Bacillati</taxon>
        <taxon>Bacillota</taxon>
        <taxon>Clostridia</taxon>
        <taxon>Eubacteriales</taxon>
        <taxon>Clostridiaceae</taxon>
        <taxon>Clostridium</taxon>
    </lineage>
</organism>
<dbReference type="SMART" id="SM00382">
    <property type="entry name" value="AAA"/>
    <property type="match status" value="1"/>
</dbReference>
<evidence type="ECO:0000256" key="3">
    <source>
        <dbReference type="ARBA" id="ARBA00022840"/>
    </source>
</evidence>
<dbReference type="PROSITE" id="PS50893">
    <property type="entry name" value="ABC_TRANSPORTER_2"/>
    <property type="match status" value="1"/>
</dbReference>
<dbReference type="InterPro" id="IPR003593">
    <property type="entry name" value="AAA+_ATPase"/>
</dbReference>
<dbReference type="InterPro" id="IPR003439">
    <property type="entry name" value="ABC_transporter-like_ATP-bd"/>
</dbReference>
<dbReference type="AlphaFoldDB" id="A0A7Y3V6N5"/>
<dbReference type="RefSeq" id="WP_171302572.1">
    <property type="nucleotide sequence ID" value="NZ_JABFIF010000001.1"/>
</dbReference>
<dbReference type="InterPro" id="IPR050153">
    <property type="entry name" value="Metal_Ion_Import_ABC"/>
</dbReference>
<accession>A0A7Y3V6N5</accession>
<evidence type="ECO:0000256" key="2">
    <source>
        <dbReference type="ARBA" id="ARBA00022741"/>
    </source>
</evidence>
<dbReference type="CDD" id="cd03214">
    <property type="entry name" value="ABC_Iron-Siderophores_B12_Hemin"/>
    <property type="match status" value="1"/>
</dbReference>
<comment type="caution">
    <text evidence="5">The sequence shown here is derived from an EMBL/GenBank/DDBJ whole genome shotgun (WGS) entry which is preliminary data.</text>
</comment>
<dbReference type="EMBL" id="JABFIF010000001">
    <property type="protein sequence ID" value="NOH14822.1"/>
    <property type="molecule type" value="Genomic_DNA"/>
</dbReference>
<evidence type="ECO:0000313" key="5">
    <source>
        <dbReference type="EMBL" id="NOH14822.1"/>
    </source>
</evidence>
<protein>
    <submittedName>
        <fullName evidence="5">ABC transporter ATP-binding protein</fullName>
    </submittedName>
</protein>
<name>A0A7Y3V6N5_CLOCO</name>
<dbReference type="InterPro" id="IPR017871">
    <property type="entry name" value="ABC_transporter-like_CS"/>
</dbReference>
<dbReference type="InterPro" id="IPR027417">
    <property type="entry name" value="P-loop_NTPase"/>
</dbReference>
<proteinExistence type="predicted"/>
<dbReference type="SUPFAM" id="SSF52540">
    <property type="entry name" value="P-loop containing nucleoside triphosphate hydrolases"/>
    <property type="match status" value="1"/>
</dbReference>
<keyword evidence="1" id="KW-0813">Transport</keyword>
<dbReference type="Proteomes" id="UP000528432">
    <property type="component" value="Unassembled WGS sequence"/>
</dbReference>
<dbReference type="Pfam" id="PF00005">
    <property type="entry name" value="ABC_tran"/>
    <property type="match status" value="1"/>
</dbReference>
<dbReference type="FunFam" id="3.40.50.300:FF:000134">
    <property type="entry name" value="Iron-enterobactin ABC transporter ATP-binding protein"/>
    <property type="match status" value="1"/>
</dbReference>
<keyword evidence="2" id="KW-0547">Nucleotide-binding</keyword>
<dbReference type="PROSITE" id="PS00211">
    <property type="entry name" value="ABC_TRANSPORTER_1"/>
    <property type="match status" value="1"/>
</dbReference>
<feature type="domain" description="ABC transporter" evidence="4">
    <location>
        <begin position="3"/>
        <end position="237"/>
    </location>
</feature>
<dbReference type="GO" id="GO:0005524">
    <property type="term" value="F:ATP binding"/>
    <property type="evidence" value="ECO:0007669"/>
    <property type="project" value="UniProtKB-KW"/>
</dbReference>
<sequence>MILQVKNGYFSYENNVPILKNINFSLHKGEVMTILGPNGVGKTTLLKCITGIFKWEKGFTLIDGNLIDVSKGVKEIGYVPQAHKIDFEYTVEEMILMGRARYVGIFSTPSKQDKIITKSVMKDLGIYDLKDRKCSKLSGGQLQLVFVARALVSEPKILVLDEPESHLDFKNQLIILDIIKKLTKTQNLACIFNTHYPEHALKISDKTMIISSKKYIFGDTDNIITEKNIKNFFDVNAKIISFNDKEANFKAIIPLSII</sequence>